<comment type="function">
    <text evidence="9">The M ring may be actively involved in energy transduction.</text>
</comment>
<evidence type="ECO:0000256" key="11">
    <source>
        <dbReference type="SAM" id="Phobius"/>
    </source>
</evidence>
<keyword evidence="14" id="KW-0282">Flagellum</keyword>
<dbReference type="eggNOG" id="COG1766">
    <property type="taxonomic scope" value="Bacteria"/>
</dbReference>
<evidence type="ECO:0000313" key="14">
    <source>
        <dbReference type="EMBL" id="AHF07789.1"/>
    </source>
</evidence>
<evidence type="ECO:0000256" key="5">
    <source>
        <dbReference type="ARBA" id="ARBA00022692"/>
    </source>
</evidence>
<dbReference type="STRING" id="871968.DESME_12715"/>
<dbReference type="InterPro" id="IPR043427">
    <property type="entry name" value="YscJ/FliF"/>
</dbReference>
<feature type="domain" description="Flagellar M-ring N-terminal" evidence="12">
    <location>
        <begin position="46"/>
        <end position="220"/>
    </location>
</feature>
<evidence type="ECO:0000256" key="2">
    <source>
        <dbReference type="ARBA" id="ARBA00004651"/>
    </source>
</evidence>
<evidence type="ECO:0000259" key="12">
    <source>
        <dbReference type="Pfam" id="PF01514"/>
    </source>
</evidence>
<comment type="subcellular location">
    <subcellularLocation>
        <location evidence="1 9">Bacterial flagellum basal body</location>
    </subcellularLocation>
    <subcellularLocation>
        <location evidence="2">Cell membrane</location>
        <topology evidence="2">Multi-pass membrane protein</topology>
    </subcellularLocation>
</comment>
<dbReference type="NCBIfam" id="TIGR00206">
    <property type="entry name" value="fliF"/>
    <property type="match status" value="1"/>
</dbReference>
<keyword evidence="14" id="KW-0969">Cilium</keyword>
<keyword evidence="7 11" id="KW-0472">Membrane</keyword>
<dbReference type="KEGG" id="dmt:DESME_12715"/>
<dbReference type="GO" id="GO:0071973">
    <property type="term" value="P:bacterial-type flagellum-dependent cell motility"/>
    <property type="evidence" value="ECO:0007669"/>
    <property type="project" value="InterPro"/>
</dbReference>
<proteinExistence type="inferred from homology"/>
<feature type="region of interest" description="Disordered" evidence="10">
    <location>
        <begin position="285"/>
        <end position="345"/>
    </location>
</feature>
<dbReference type="AlphaFoldDB" id="W0EF26"/>
<name>W0EF26_9FIRM</name>
<dbReference type="InterPro" id="IPR006182">
    <property type="entry name" value="FliF_N_dom"/>
</dbReference>
<dbReference type="GO" id="GO:0009431">
    <property type="term" value="C:bacterial-type flagellum basal body, MS ring"/>
    <property type="evidence" value="ECO:0007669"/>
    <property type="project" value="InterPro"/>
</dbReference>
<dbReference type="GO" id="GO:0005886">
    <property type="term" value="C:plasma membrane"/>
    <property type="evidence" value="ECO:0007669"/>
    <property type="project" value="UniProtKB-SubCell"/>
</dbReference>
<dbReference type="Gene3D" id="3.30.300.30">
    <property type="match status" value="1"/>
</dbReference>
<dbReference type="PRINTS" id="PR01009">
    <property type="entry name" value="FLGMRINGFLIF"/>
</dbReference>
<evidence type="ECO:0000313" key="15">
    <source>
        <dbReference type="Proteomes" id="UP000010847"/>
    </source>
</evidence>
<dbReference type="PANTHER" id="PTHR30046:SF0">
    <property type="entry name" value="FLAGELLAR M-RING PROTEIN"/>
    <property type="match status" value="1"/>
</dbReference>
<dbReference type="HOGENOM" id="CLU_028108_2_0_9"/>
<comment type="similarity">
    <text evidence="3 9">Belongs to the FliF family.</text>
</comment>
<evidence type="ECO:0000256" key="3">
    <source>
        <dbReference type="ARBA" id="ARBA00007971"/>
    </source>
</evidence>
<evidence type="ECO:0000256" key="6">
    <source>
        <dbReference type="ARBA" id="ARBA00022989"/>
    </source>
</evidence>
<organism evidence="14 15">
    <name type="scientific">Desulfitobacterium metallireducens DSM 15288</name>
    <dbReference type="NCBI Taxonomy" id="871968"/>
    <lineage>
        <taxon>Bacteria</taxon>
        <taxon>Bacillati</taxon>
        <taxon>Bacillota</taxon>
        <taxon>Clostridia</taxon>
        <taxon>Eubacteriales</taxon>
        <taxon>Desulfitobacteriaceae</taxon>
        <taxon>Desulfitobacterium</taxon>
    </lineage>
</organism>
<feature type="domain" description="Flagellar M-ring C-terminal" evidence="13">
    <location>
        <begin position="255"/>
        <end position="403"/>
    </location>
</feature>
<accession>W0EF26</accession>
<keyword evidence="15" id="KW-1185">Reference proteome</keyword>
<dbReference type="InterPro" id="IPR045851">
    <property type="entry name" value="AMP-bd_C_sf"/>
</dbReference>
<evidence type="ECO:0000256" key="8">
    <source>
        <dbReference type="ARBA" id="ARBA00023143"/>
    </source>
</evidence>
<gene>
    <name evidence="14" type="ORF">DESME_12715</name>
</gene>
<keyword evidence="5 11" id="KW-0812">Transmembrane</keyword>
<reference evidence="14 15" key="1">
    <citation type="submission" date="2013-12" db="EMBL/GenBank/DDBJ databases">
        <authorList>
            <consortium name="DOE Joint Genome Institute"/>
            <person name="Smidt H."/>
            <person name="Huntemann M."/>
            <person name="Han J."/>
            <person name="Chen A."/>
            <person name="Kyrpides N."/>
            <person name="Mavromatis K."/>
            <person name="Markowitz V."/>
            <person name="Palaniappan K."/>
            <person name="Ivanova N."/>
            <person name="Schaumberg A."/>
            <person name="Pati A."/>
            <person name="Liolios K."/>
            <person name="Nordberg H.P."/>
            <person name="Cantor M.N."/>
            <person name="Hua S.X."/>
            <person name="Woyke T."/>
        </authorList>
    </citation>
    <scope>NUCLEOTIDE SEQUENCE [LARGE SCALE GENOMIC DNA]</scope>
    <source>
        <strain evidence="15">DSM 15288</strain>
    </source>
</reference>
<dbReference type="EMBL" id="CP007032">
    <property type="protein sequence ID" value="AHF07789.1"/>
    <property type="molecule type" value="Genomic_DNA"/>
</dbReference>
<feature type="transmembrane region" description="Helical" evidence="11">
    <location>
        <begin position="424"/>
        <end position="445"/>
    </location>
</feature>
<keyword evidence="4" id="KW-1003">Cell membrane</keyword>
<dbReference type="RefSeq" id="WP_006716718.1">
    <property type="nucleotide sequence ID" value="NZ_CP007032.1"/>
</dbReference>
<dbReference type="PIRSF" id="PIRSF004862">
    <property type="entry name" value="FliF"/>
    <property type="match status" value="1"/>
</dbReference>
<evidence type="ECO:0000256" key="1">
    <source>
        <dbReference type="ARBA" id="ARBA00004117"/>
    </source>
</evidence>
<feature type="compositionally biased region" description="Polar residues" evidence="10">
    <location>
        <begin position="292"/>
        <end position="305"/>
    </location>
</feature>
<keyword evidence="8 9" id="KW-0975">Bacterial flagellum</keyword>
<evidence type="ECO:0000256" key="4">
    <source>
        <dbReference type="ARBA" id="ARBA00022475"/>
    </source>
</evidence>
<dbReference type="InterPro" id="IPR000067">
    <property type="entry name" value="FlgMring_FliF"/>
</dbReference>
<dbReference type="Proteomes" id="UP000010847">
    <property type="component" value="Chromosome"/>
</dbReference>
<feature type="transmembrane region" description="Helical" evidence="11">
    <location>
        <begin position="25"/>
        <end position="46"/>
    </location>
</feature>
<sequence length="537" mass="57925">MNFSWAGIQQSIREFWGKLSRPQKIITVIAPLIVTVALVSLILWAGRPQYVALFSNLADTDAGAITTKLKDLKVNYQLANNGTTIMVPQSQASEVRLELANAGLPQGSKFSFDYLNSVRLGETDADRKIRYVLGLQTELETTLKTLAGVEDARVHIVMPDPSLFADKEKPATAAVTLKVATGTEIADEQVKAIANLLRGSVEGLQPENVTIVDTKGNTLSDVLSSESDPKKLTVTQLQLQQKVETDLQKSLQSMLDRVFGTGKTVVRANAVLNFDQVSINSTKNGPGAVVSEKNSTENTANNAQGGATPGVTPNVAPGYVGTTANGSTSTSAKTDSTRNYQVDSTQEQRVVAPGSVKRLSVSIMADSDVVTNAQLAQIQTVVASASGIDLTRGDQIEVAALPFDKTGIDQEQQQRDAAARNQQLLRYVELGIGALLALVFIFLVLRMRSKRKAEAGGFDLSGELQPVPLAAAEELLLAQQQAQQQAEREADLKLAQKKKKSAEEIEKQKVKEAVELYAENNPDDVAKLVKTWLAEEK</sequence>
<dbReference type="PANTHER" id="PTHR30046">
    <property type="entry name" value="FLAGELLAR M-RING PROTEIN"/>
    <property type="match status" value="1"/>
</dbReference>
<evidence type="ECO:0000256" key="10">
    <source>
        <dbReference type="SAM" id="MobiDB-lite"/>
    </source>
</evidence>
<dbReference type="Pfam" id="PF01514">
    <property type="entry name" value="YscJ_FliF"/>
    <property type="match status" value="1"/>
</dbReference>
<dbReference type="Pfam" id="PF08345">
    <property type="entry name" value="YscJ_FliF_C"/>
    <property type="match status" value="1"/>
</dbReference>
<feature type="compositionally biased region" description="Low complexity" evidence="10">
    <location>
        <begin position="321"/>
        <end position="334"/>
    </location>
</feature>
<keyword evidence="6 11" id="KW-1133">Transmembrane helix</keyword>
<evidence type="ECO:0000256" key="9">
    <source>
        <dbReference type="PIRNR" id="PIRNR004862"/>
    </source>
</evidence>
<dbReference type="InterPro" id="IPR013556">
    <property type="entry name" value="Flag_M-ring_C"/>
</dbReference>
<protein>
    <recommendedName>
        <fullName evidence="9">Flagellar M-ring protein</fullName>
    </recommendedName>
</protein>
<evidence type="ECO:0000256" key="7">
    <source>
        <dbReference type="ARBA" id="ARBA00023136"/>
    </source>
</evidence>
<dbReference type="OrthoDB" id="9807026at2"/>
<evidence type="ECO:0000259" key="13">
    <source>
        <dbReference type="Pfam" id="PF08345"/>
    </source>
</evidence>
<keyword evidence="14" id="KW-0966">Cell projection</keyword>
<dbReference type="GO" id="GO:0003774">
    <property type="term" value="F:cytoskeletal motor activity"/>
    <property type="evidence" value="ECO:0007669"/>
    <property type="project" value="InterPro"/>
</dbReference>